<evidence type="ECO:0000313" key="3">
    <source>
        <dbReference type="Proteomes" id="UP000523007"/>
    </source>
</evidence>
<sequence length="313" mass="34041">MLSDPRPLGPEEQNDLLLQITLLLSHSLPEGWQEVAVSYRALGSHSEMLGQIQRMGQRPSSHEPPPDLAKRFQRLRAGMYRPGVGTWFTATYRLTSSSGYSVAYDQDNEPAWVSAPPESARDEELRMFPRDAQHIPEWWGRPPGGGAPDEAARAPAGRGAGAPTGPPSTPASAPAHGQAHRPTGATVSIAKPYDGTQPDGTPIFQRPPVPPEARDAVVRYLADAPIILSARSFSEDLLAPGRPANVPLTYHTDGTWIWPGSVGYYLRAHGAPPQPELVAHIRDNGFRLPALPENVETAALENLYRYFQSGDES</sequence>
<accession>A0A7W7RJV1</accession>
<evidence type="ECO:0000256" key="1">
    <source>
        <dbReference type="SAM" id="MobiDB-lite"/>
    </source>
</evidence>
<evidence type="ECO:0000313" key="2">
    <source>
        <dbReference type="EMBL" id="MBB4933280.1"/>
    </source>
</evidence>
<feature type="region of interest" description="Disordered" evidence="1">
    <location>
        <begin position="138"/>
        <end position="208"/>
    </location>
</feature>
<reference evidence="2 3" key="1">
    <citation type="submission" date="2020-08" db="EMBL/GenBank/DDBJ databases">
        <title>Sequencing the genomes of 1000 actinobacteria strains.</title>
        <authorList>
            <person name="Klenk H.-P."/>
        </authorList>
    </citation>
    <scope>NUCLEOTIDE SEQUENCE [LARGE SCALE GENOMIC DNA]</scope>
    <source>
        <strain evidence="2 3">DSM 102030</strain>
    </source>
</reference>
<organism evidence="2 3">
    <name type="scientific">Lipingzhangella halophila</name>
    <dbReference type="NCBI Taxonomy" id="1783352"/>
    <lineage>
        <taxon>Bacteria</taxon>
        <taxon>Bacillati</taxon>
        <taxon>Actinomycetota</taxon>
        <taxon>Actinomycetes</taxon>
        <taxon>Streptosporangiales</taxon>
        <taxon>Nocardiopsidaceae</taxon>
        <taxon>Lipingzhangella</taxon>
    </lineage>
</organism>
<dbReference type="InterPro" id="IPR036170">
    <property type="entry name" value="YezG-like_sf"/>
</dbReference>
<dbReference type="EMBL" id="JACHJT010000001">
    <property type="protein sequence ID" value="MBB4933280.1"/>
    <property type="molecule type" value="Genomic_DNA"/>
</dbReference>
<keyword evidence="3" id="KW-1185">Reference proteome</keyword>
<name>A0A7W7RJV1_9ACTN</name>
<dbReference type="SUPFAM" id="SSF160424">
    <property type="entry name" value="BH3703-like"/>
    <property type="match status" value="1"/>
</dbReference>
<dbReference type="AlphaFoldDB" id="A0A7W7RJV1"/>
<dbReference type="Proteomes" id="UP000523007">
    <property type="component" value="Unassembled WGS sequence"/>
</dbReference>
<proteinExistence type="predicted"/>
<comment type="caution">
    <text evidence="2">The sequence shown here is derived from an EMBL/GenBank/DDBJ whole genome shotgun (WGS) entry which is preliminary data.</text>
</comment>
<gene>
    <name evidence="2" type="ORF">F4561_004100</name>
</gene>
<dbReference type="RefSeq" id="WP_184580915.1">
    <property type="nucleotide sequence ID" value="NZ_JACHJT010000001.1"/>
</dbReference>
<protein>
    <submittedName>
        <fullName evidence="2">Uncharacterized protein</fullName>
    </submittedName>
</protein>
<feature type="compositionally biased region" description="Low complexity" evidence="1">
    <location>
        <begin position="153"/>
        <end position="163"/>
    </location>
</feature>